<dbReference type="Pfam" id="PF13676">
    <property type="entry name" value="TIR_2"/>
    <property type="match status" value="1"/>
</dbReference>
<feature type="region of interest" description="Disordered" evidence="2">
    <location>
        <begin position="1"/>
        <end position="41"/>
    </location>
</feature>
<dbReference type="Proteomes" id="UP001249851">
    <property type="component" value="Unassembled WGS sequence"/>
</dbReference>
<protein>
    <recommendedName>
        <fullName evidence="3">TIR domain-containing protein</fullName>
    </recommendedName>
</protein>
<dbReference type="Gene3D" id="1.25.10.10">
    <property type="entry name" value="Leucine-rich Repeat Variant"/>
    <property type="match status" value="2"/>
</dbReference>
<reference evidence="4" key="2">
    <citation type="journal article" date="2023" name="Science">
        <title>Genomic signatures of disease resistance in endangered staghorn corals.</title>
        <authorList>
            <person name="Vollmer S.V."/>
            <person name="Selwyn J.D."/>
            <person name="Despard B.A."/>
            <person name="Roesel C.L."/>
        </authorList>
    </citation>
    <scope>NUCLEOTIDE SEQUENCE</scope>
    <source>
        <strain evidence="4">K2</strain>
    </source>
</reference>
<dbReference type="SUPFAM" id="SSF48371">
    <property type="entry name" value="ARM repeat"/>
    <property type="match status" value="1"/>
</dbReference>
<dbReference type="SUPFAM" id="SSF52200">
    <property type="entry name" value="Toll/Interleukin receptor TIR domain"/>
    <property type="match status" value="1"/>
</dbReference>
<feature type="region of interest" description="Disordered" evidence="2">
    <location>
        <begin position="84"/>
        <end position="112"/>
    </location>
</feature>
<keyword evidence="5" id="KW-1185">Reference proteome</keyword>
<accession>A0AAD9UW68</accession>
<dbReference type="InterPro" id="IPR000225">
    <property type="entry name" value="Armadillo"/>
</dbReference>
<proteinExistence type="predicted"/>
<feature type="compositionally biased region" description="Basic and acidic residues" evidence="2">
    <location>
        <begin position="84"/>
        <end position="95"/>
    </location>
</feature>
<evidence type="ECO:0000259" key="3">
    <source>
        <dbReference type="Pfam" id="PF13676"/>
    </source>
</evidence>
<feature type="compositionally biased region" description="Polar residues" evidence="2">
    <location>
        <begin position="1"/>
        <end position="10"/>
    </location>
</feature>
<dbReference type="PROSITE" id="PS50176">
    <property type="entry name" value="ARM_REPEAT"/>
    <property type="match status" value="1"/>
</dbReference>
<evidence type="ECO:0000256" key="1">
    <source>
        <dbReference type="PROSITE-ProRule" id="PRU00259"/>
    </source>
</evidence>
<dbReference type="PANTHER" id="PTHR46270">
    <property type="entry name" value="ARMADILLO-TYPE FOLD-RELATED"/>
    <property type="match status" value="1"/>
</dbReference>
<dbReference type="InterPro" id="IPR035897">
    <property type="entry name" value="Toll_tir_struct_dom_sf"/>
</dbReference>
<dbReference type="InterPro" id="IPR016024">
    <property type="entry name" value="ARM-type_fold"/>
</dbReference>
<dbReference type="Gene3D" id="1.10.150.50">
    <property type="entry name" value="Transcription Factor, Ets-1"/>
    <property type="match status" value="1"/>
</dbReference>
<dbReference type="InterPro" id="IPR013761">
    <property type="entry name" value="SAM/pointed_sf"/>
</dbReference>
<evidence type="ECO:0000313" key="5">
    <source>
        <dbReference type="Proteomes" id="UP001249851"/>
    </source>
</evidence>
<dbReference type="InterPro" id="IPR011989">
    <property type="entry name" value="ARM-like"/>
</dbReference>
<name>A0AAD9UW68_ACRCE</name>
<gene>
    <name evidence="4" type="ORF">P5673_027268</name>
</gene>
<organism evidence="4 5">
    <name type="scientific">Acropora cervicornis</name>
    <name type="common">Staghorn coral</name>
    <dbReference type="NCBI Taxonomy" id="6130"/>
    <lineage>
        <taxon>Eukaryota</taxon>
        <taxon>Metazoa</taxon>
        <taxon>Cnidaria</taxon>
        <taxon>Anthozoa</taxon>
        <taxon>Hexacorallia</taxon>
        <taxon>Scleractinia</taxon>
        <taxon>Astrocoeniina</taxon>
        <taxon>Acroporidae</taxon>
        <taxon>Acropora</taxon>
    </lineage>
</organism>
<dbReference type="InterPro" id="IPR000157">
    <property type="entry name" value="TIR_dom"/>
</dbReference>
<feature type="compositionally biased region" description="Polar residues" evidence="2">
    <location>
        <begin position="96"/>
        <end position="112"/>
    </location>
</feature>
<comment type="caution">
    <text evidence="4">The sequence shown here is derived from an EMBL/GenBank/DDBJ whole genome shotgun (WGS) entry which is preliminary data.</text>
</comment>
<evidence type="ECO:0000313" key="4">
    <source>
        <dbReference type="EMBL" id="KAK2551840.1"/>
    </source>
</evidence>
<dbReference type="EMBL" id="JARQWQ010000093">
    <property type="protein sequence ID" value="KAK2551840.1"/>
    <property type="molecule type" value="Genomic_DNA"/>
</dbReference>
<dbReference type="SMART" id="SM00185">
    <property type="entry name" value="ARM"/>
    <property type="match status" value="2"/>
</dbReference>
<feature type="repeat" description="ARM" evidence="1">
    <location>
        <begin position="429"/>
        <end position="472"/>
    </location>
</feature>
<dbReference type="AlphaFoldDB" id="A0AAD9UW68"/>
<dbReference type="PANTHER" id="PTHR46270:SF2">
    <property type="entry name" value="TIR DOMAIN-CONTAINING PROTEIN"/>
    <property type="match status" value="1"/>
</dbReference>
<reference evidence="4" key="1">
    <citation type="journal article" date="2023" name="G3 (Bethesda)">
        <title>Whole genome assembly and annotation of the endangered Caribbean coral Acropora cervicornis.</title>
        <authorList>
            <person name="Selwyn J.D."/>
            <person name="Vollmer S.V."/>
        </authorList>
    </citation>
    <scope>NUCLEOTIDE SEQUENCE</scope>
    <source>
        <strain evidence="4">K2</strain>
    </source>
</reference>
<dbReference type="Gene3D" id="3.40.50.10140">
    <property type="entry name" value="Toll/interleukin-1 receptor homology (TIR) domain"/>
    <property type="match status" value="1"/>
</dbReference>
<dbReference type="GO" id="GO:0007165">
    <property type="term" value="P:signal transduction"/>
    <property type="evidence" value="ECO:0007669"/>
    <property type="project" value="InterPro"/>
</dbReference>
<sequence>MGSGSSSERQVTIDTTTVIDTKNNIGDQNHEKNMSKVEQTYDELPLQTVESESGGDRVDVPLSSGNLNVKTVTNFQGLQKLRQEHEMSETTDDRNSVTQLPQPSSPDSLLTSFSEKHPQVASALKKTCNCYHALSGALKEGNLSSKVALTKVKGLFNVYFVDKTPNSKVAVAEFAVALGIPKLSHEIISDQRNMHKGLTTWDRELEETQKLVGIEENGQEAMTANTTDLNQDDTDEKCQMEALKMSQDVISQLLAAILNFSDLCDSFSVALDEPGMVQLLVDMTKELQDSIAHNAKYVNPKTQQLSKYTVRGKILSRILGILHNMSKRVPTRGSFAACRALDVLIPLLKEEVILFSTKSLLILAYLIDEENNHLIITDEGPIKFLIKLLVRALSIENHRHLGFSAAELAEGLTQIAVNDNNKKTIAKCGVLPVLVTMLQTAKDDEESLKASETLWTLAFDDENRKEITNNQAAIGELEKLLSSENSEVKKAAAGALWECQGKDKHKEAKQTTVTIQEASEDCKHVMISYQWDVQKSMIHVRNELQSQGYKVWIDIEEMGGSTLESMARAVENASVVLMGVSQKYKESPNCRSEAEYAFQLHKDIIPLMMDYRYKPNGWLGFIVGSKFWIDLRDRYKLDTNLDKLIKELGNRGKISVEETIQAASVDVVDAPPRPSIMYWKTKDVLEWLNAVGLKDCVDSEAVKRLNGRVLLRLQDLRKESPEFFYTSIKTDLKLGSVFDVMAFTDELDKLVG</sequence>
<dbReference type="SUPFAM" id="SSF47769">
    <property type="entry name" value="SAM/Pointed domain"/>
    <property type="match status" value="1"/>
</dbReference>
<evidence type="ECO:0000256" key="2">
    <source>
        <dbReference type="SAM" id="MobiDB-lite"/>
    </source>
</evidence>
<feature type="domain" description="TIR" evidence="3">
    <location>
        <begin position="525"/>
        <end position="644"/>
    </location>
</feature>
<feature type="compositionally biased region" description="Low complexity" evidence="2">
    <location>
        <begin position="12"/>
        <end position="21"/>
    </location>
</feature>